<dbReference type="EMBL" id="FOGW01000024">
    <property type="protein sequence ID" value="SES04833.1"/>
    <property type="molecule type" value="Genomic_DNA"/>
</dbReference>
<proteinExistence type="predicted"/>
<gene>
    <name evidence="1" type="ORF">SAMN02910429_01941</name>
</gene>
<sequence>MINDPYIGMGIKENLGILAEATPNSVMDFFNNDIKDKNGVVYSTFLESSSLVQDNYCRILDALDELMLNKSTVNDAAMILLELCSIKRDYFYSNCPKESLINGLLVWRNEGSTTLNQKEAIVNKILKKNLDIGFPLVVEIISRDSYTCASRAGKKRNSTDMITIPKKQECNNRIAGRLFSIAFELKNPDYLMLIIKEYSSYSVELLEKAAAEYNADHYSETSVNELNFYLRNRFYSIKQYKSEYDYPYLSAIEAWINKTTLKDKLKSSLWAYRETYTCPANIFISEDENYILDDEPVRQFRKNLLQELIESYGEKAIIAIIESISDEGRWGHFLSDLFGNDEFDLITDNLLLNKKINVLTSYLDESDVNLVHRFLFQNEERKQIIPNLYNKKLLIFLSDEDKKLFWQKKIMRIFSEDEYQSLLKYNPKGLVTFLYLKANKNPDEYIDMTLDVFEELCNHSCNLNRNDIVEIYSIISQIDSVHYSFKWANLCLRLIRKYDIQKFEEYPMSVNRLLFENPKLIETTITEDSQWRFWFEHNFRIPEQAYENYDNFRKFLNEIKRIEDTDAGRYHLRGNILGNAPEDVDGFFPHEFVRVYLEEQDDTELDTDVALAFKDLFKVRVVSDGQDKVEMMKKYNNYADTISIDYSHTAKVLKIIGNIYKDEGEHDYIISETWM</sequence>
<keyword evidence="2" id="KW-1185">Reference proteome</keyword>
<accession>A0A1H9U6V8</accession>
<dbReference type="AlphaFoldDB" id="A0A1H9U6V8"/>
<dbReference type="RefSeq" id="WP_074730834.1">
    <property type="nucleotide sequence ID" value="NZ_FOGW01000024.1"/>
</dbReference>
<dbReference type="Proteomes" id="UP000182471">
    <property type="component" value="Unassembled WGS sequence"/>
</dbReference>
<evidence type="ECO:0000313" key="2">
    <source>
        <dbReference type="Proteomes" id="UP000182471"/>
    </source>
</evidence>
<protein>
    <submittedName>
        <fullName evidence="1">Uncharacterized protein</fullName>
    </submittedName>
</protein>
<organism evidence="1 2">
    <name type="scientific">Lachnobacterium bovis</name>
    <dbReference type="NCBI Taxonomy" id="140626"/>
    <lineage>
        <taxon>Bacteria</taxon>
        <taxon>Bacillati</taxon>
        <taxon>Bacillota</taxon>
        <taxon>Clostridia</taxon>
        <taxon>Lachnospirales</taxon>
        <taxon>Lachnospiraceae</taxon>
        <taxon>Lachnobacterium</taxon>
    </lineage>
</organism>
<name>A0A1H9U6V8_9FIRM</name>
<reference evidence="2" key="1">
    <citation type="submission" date="2016-10" db="EMBL/GenBank/DDBJ databases">
        <authorList>
            <person name="Varghese N."/>
            <person name="Submissions S."/>
        </authorList>
    </citation>
    <scope>NUCLEOTIDE SEQUENCE [LARGE SCALE GENOMIC DNA]</scope>
    <source>
        <strain evidence="2">S1b</strain>
    </source>
</reference>
<evidence type="ECO:0000313" key="1">
    <source>
        <dbReference type="EMBL" id="SES04833.1"/>
    </source>
</evidence>